<dbReference type="SMART" id="SM00388">
    <property type="entry name" value="HisKA"/>
    <property type="match status" value="1"/>
</dbReference>
<dbReference type="GO" id="GO:0000155">
    <property type="term" value="F:phosphorelay sensor kinase activity"/>
    <property type="evidence" value="ECO:0007669"/>
    <property type="project" value="InterPro"/>
</dbReference>
<dbReference type="InterPro" id="IPR003660">
    <property type="entry name" value="HAMP_dom"/>
</dbReference>
<feature type="domain" description="Histidine kinase" evidence="15">
    <location>
        <begin position="261"/>
        <end position="473"/>
    </location>
</feature>
<dbReference type="InterPro" id="IPR036097">
    <property type="entry name" value="HisK_dim/P_sf"/>
</dbReference>
<comment type="catalytic activity">
    <reaction evidence="1">
        <text>ATP + protein L-histidine = ADP + protein N-phospho-L-histidine.</text>
        <dbReference type="EC" id="2.7.13.3"/>
    </reaction>
</comment>
<evidence type="ECO:0000256" key="1">
    <source>
        <dbReference type="ARBA" id="ARBA00000085"/>
    </source>
</evidence>
<dbReference type="GO" id="GO:0005886">
    <property type="term" value="C:plasma membrane"/>
    <property type="evidence" value="ECO:0007669"/>
    <property type="project" value="UniProtKB-SubCell"/>
</dbReference>
<dbReference type="InterPro" id="IPR003661">
    <property type="entry name" value="HisK_dim/P_dom"/>
</dbReference>
<sequence length="473" mass="53451">MLNRSSKKDIKTVPLLTYWTRFYFLVLMSCLLLLAVIAVIWIRLTVYDNRYQILEVRAEKLAEIYEDTAGQNLLPRNMNRTREIRSELFLVQIVDRAGNIQTIRKDKASNKNAAAINNLSKLNGQILAGQKIREQFKIGNLTWLRVGVPLYQKGIITGALYISIPASGLLADLHFMHISIFLIIAIIVLAGWLVLYFLSRKLTRPLLAIAGAAQAIASGHYEPRLPQNLKERELQQLVTSFSDMAFQLKQLERMRADLLAGVSHELRTPVTSIRGMIQAVHGKVVTGPEADEFLYISLNESIRLQQMVEDLLDFSTFEAGAEPIEKEYFNLLGLLDEVICQVSILAGYEQISFDRKGLDQEVWMTGDRGRLRQVFLNLFSNSQKASATVIKIVLRVGEDNIEIDVEDNGKGIEEADREYIFERFYRGQGKKMKPRGLGLGLTVSRMLSRAHGGDLFLLRTSSEGSVFCLTLPL</sequence>
<comment type="subcellular location">
    <subcellularLocation>
        <location evidence="2">Cell membrane</location>
        <topology evidence="2">Multi-pass membrane protein</topology>
    </subcellularLocation>
</comment>
<dbReference type="SUPFAM" id="SSF55874">
    <property type="entry name" value="ATPase domain of HSP90 chaperone/DNA topoisomerase II/histidine kinase"/>
    <property type="match status" value="1"/>
</dbReference>
<evidence type="ECO:0000259" key="16">
    <source>
        <dbReference type="PROSITE" id="PS50885"/>
    </source>
</evidence>
<evidence type="ECO:0000256" key="5">
    <source>
        <dbReference type="ARBA" id="ARBA00022553"/>
    </source>
</evidence>
<dbReference type="AlphaFoldDB" id="C8VYH7"/>
<evidence type="ECO:0000256" key="3">
    <source>
        <dbReference type="ARBA" id="ARBA00012438"/>
    </source>
</evidence>
<dbReference type="Gene3D" id="1.10.287.130">
    <property type="match status" value="1"/>
</dbReference>
<keyword evidence="7 14" id="KW-0812">Transmembrane</keyword>
<evidence type="ECO:0000256" key="11">
    <source>
        <dbReference type="ARBA" id="ARBA00022989"/>
    </source>
</evidence>
<evidence type="ECO:0000256" key="8">
    <source>
        <dbReference type="ARBA" id="ARBA00022741"/>
    </source>
</evidence>
<evidence type="ECO:0000256" key="13">
    <source>
        <dbReference type="ARBA" id="ARBA00023136"/>
    </source>
</evidence>
<dbReference type="PROSITE" id="PS50109">
    <property type="entry name" value="HIS_KIN"/>
    <property type="match status" value="1"/>
</dbReference>
<keyword evidence="5" id="KW-0597">Phosphoprotein</keyword>
<dbReference type="InterPro" id="IPR004358">
    <property type="entry name" value="Sig_transdc_His_kin-like_C"/>
</dbReference>
<evidence type="ECO:0000256" key="2">
    <source>
        <dbReference type="ARBA" id="ARBA00004651"/>
    </source>
</evidence>
<dbReference type="EMBL" id="CP001720">
    <property type="protein sequence ID" value="ACV62858.1"/>
    <property type="molecule type" value="Genomic_DNA"/>
</dbReference>
<dbReference type="SMART" id="SM00304">
    <property type="entry name" value="HAMP"/>
    <property type="match status" value="1"/>
</dbReference>
<evidence type="ECO:0000256" key="10">
    <source>
        <dbReference type="ARBA" id="ARBA00022840"/>
    </source>
</evidence>
<dbReference type="Gene3D" id="3.30.565.10">
    <property type="entry name" value="Histidine kinase-like ATPase, C-terminal domain"/>
    <property type="match status" value="1"/>
</dbReference>
<keyword evidence="12" id="KW-0902">Two-component regulatory system</keyword>
<accession>C8VYH7</accession>
<dbReference type="Proteomes" id="UP000002217">
    <property type="component" value="Chromosome"/>
</dbReference>
<evidence type="ECO:0000256" key="12">
    <source>
        <dbReference type="ARBA" id="ARBA00023012"/>
    </source>
</evidence>
<dbReference type="PRINTS" id="PR00344">
    <property type="entry name" value="BCTRLSENSOR"/>
</dbReference>
<dbReference type="SMART" id="SM00387">
    <property type="entry name" value="HATPase_c"/>
    <property type="match status" value="1"/>
</dbReference>
<dbReference type="HOGENOM" id="CLU_000445_89_6_9"/>
<proteinExistence type="predicted"/>
<dbReference type="FunFam" id="1.10.287.130:FF:000001">
    <property type="entry name" value="Two-component sensor histidine kinase"/>
    <property type="match status" value="1"/>
</dbReference>
<dbReference type="InterPro" id="IPR050398">
    <property type="entry name" value="HssS/ArlS-like"/>
</dbReference>
<dbReference type="Gene3D" id="6.10.340.10">
    <property type="match status" value="1"/>
</dbReference>
<dbReference type="CDD" id="cd00075">
    <property type="entry name" value="HATPase"/>
    <property type="match status" value="1"/>
</dbReference>
<keyword evidence="9 17" id="KW-0418">Kinase</keyword>
<dbReference type="SUPFAM" id="SSF47384">
    <property type="entry name" value="Homodimeric domain of signal transducing histidine kinase"/>
    <property type="match status" value="1"/>
</dbReference>
<keyword evidence="4" id="KW-1003">Cell membrane</keyword>
<dbReference type="GO" id="GO:0005524">
    <property type="term" value="F:ATP binding"/>
    <property type="evidence" value="ECO:0007669"/>
    <property type="project" value="UniProtKB-KW"/>
</dbReference>
<dbReference type="InterPro" id="IPR005467">
    <property type="entry name" value="His_kinase_dom"/>
</dbReference>
<dbReference type="SUPFAM" id="SSF158472">
    <property type="entry name" value="HAMP domain-like"/>
    <property type="match status" value="1"/>
</dbReference>
<evidence type="ECO:0000259" key="15">
    <source>
        <dbReference type="PROSITE" id="PS50109"/>
    </source>
</evidence>
<dbReference type="PROSITE" id="PS50885">
    <property type="entry name" value="HAMP"/>
    <property type="match status" value="1"/>
</dbReference>
<keyword evidence="13 14" id="KW-0472">Membrane</keyword>
<protein>
    <recommendedName>
        <fullName evidence="3">histidine kinase</fullName>
        <ecNumber evidence="3">2.7.13.3</ecNumber>
    </recommendedName>
</protein>
<keyword evidence="11 14" id="KW-1133">Transmembrane helix</keyword>
<evidence type="ECO:0000256" key="14">
    <source>
        <dbReference type="SAM" id="Phobius"/>
    </source>
</evidence>
<dbReference type="KEGG" id="dae:Dtox_2023"/>
<feature type="transmembrane region" description="Helical" evidence="14">
    <location>
        <begin position="143"/>
        <end position="164"/>
    </location>
</feature>
<dbReference type="OrthoDB" id="9813151at2"/>
<evidence type="ECO:0000256" key="6">
    <source>
        <dbReference type="ARBA" id="ARBA00022679"/>
    </source>
</evidence>
<evidence type="ECO:0000313" key="18">
    <source>
        <dbReference type="Proteomes" id="UP000002217"/>
    </source>
</evidence>
<dbReference type="Pfam" id="PF00512">
    <property type="entry name" value="HisKA"/>
    <property type="match status" value="1"/>
</dbReference>
<evidence type="ECO:0000256" key="9">
    <source>
        <dbReference type="ARBA" id="ARBA00022777"/>
    </source>
</evidence>
<keyword evidence="10" id="KW-0067">ATP-binding</keyword>
<dbReference type="InterPro" id="IPR036890">
    <property type="entry name" value="HATPase_C_sf"/>
</dbReference>
<dbReference type="PANTHER" id="PTHR45528">
    <property type="entry name" value="SENSOR HISTIDINE KINASE CPXA"/>
    <property type="match status" value="1"/>
</dbReference>
<dbReference type="RefSeq" id="WP_015757562.1">
    <property type="nucleotide sequence ID" value="NC_013216.1"/>
</dbReference>
<evidence type="ECO:0000313" key="17">
    <source>
        <dbReference type="EMBL" id="ACV62858.1"/>
    </source>
</evidence>
<feature type="transmembrane region" description="Helical" evidence="14">
    <location>
        <begin position="176"/>
        <end position="198"/>
    </location>
</feature>
<dbReference type="CDD" id="cd00082">
    <property type="entry name" value="HisKA"/>
    <property type="match status" value="1"/>
</dbReference>
<keyword evidence="18" id="KW-1185">Reference proteome</keyword>
<dbReference type="Pfam" id="PF00672">
    <property type="entry name" value="HAMP"/>
    <property type="match status" value="1"/>
</dbReference>
<keyword evidence="8" id="KW-0547">Nucleotide-binding</keyword>
<evidence type="ECO:0000256" key="4">
    <source>
        <dbReference type="ARBA" id="ARBA00022475"/>
    </source>
</evidence>
<feature type="domain" description="HAMP" evidence="16">
    <location>
        <begin position="200"/>
        <end position="253"/>
    </location>
</feature>
<feature type="transmembrane region" description="Helical" evidence="14">
    <location>
        <begin position="22"/>
        <end position="42"/>
    </location>
</feature>
<dbReference type="eggNOG" id="COG2205">
    <property type="taxonomic scope" value="Bacteria"/>
</dbReference>
<keyword evidence="6" id="KW-0808">Transferase</keyword>
<reference evidence="17 18" key="1">
    <citation type="journal article" date="2009" name="Stand. Genomic Sci.">
        <title>Complete genome sequence of Desulfotomaculum acetoxidans type strain (5575).</title>
        <authorList>
            <person name="Spring S."/>
            <person name="Lapidus A."/>
            <person name="Schroder M."/>
            <person name="Gleim D."/>
            <person name="Sims D."/>
            <person name="Meincke L."/>
            <person name="Glavina Del Rio T."/>
            <person name="Tice H."/>
            <person name="Copeland A."/>
            <person name="Cheng J.F."/>
            <person name="Lucas S."/>
            <person name="Chen F."/>
            <person name="Nolan M."/>
            <person name="Bruce D."/>
            <person name="Goodwin L."/>
            <person name="Pitluck S."/>
            <person name="Ivanova N."/>
            <person name="Mavromatis K."/>
            <person name="Mikhailova N."/>
            <person name="Pati A."/>
            <person name="Chen A."/>
            <person name="Palaniappan K."/>
            <person name="Land M."/>
            <person name="Hauser L."/>
            <person name="Chang Y.J."/>
            <person name="Jeffries C.D."/>
            <person name="Chain P."/>
            <person name="Saunders E."/>
            <person name="Brettin T."/>
            <person name="Detter J.C."/>
            <person name="Goker M."/>
            <person name="Bristow J."/>
            <person name="Eisen J.A."/>
            <person name="Markowitz V."/>
            <person name="Hugenholtz P."/>
            <person name="Kyrpides N.C."/>
            <person name="Klenk H.P."/>
            <person name="Han C."/>
        </authorList>
    </citation>
    <scope>NUCLEOTIDE SEQUENCE [LARGE SCALE GENOMIC DNA]</scope>
    <source>
        <strain evidence="18">ATCC 49208 / DSM 771 / VKM B-1644</strain>
    </source>
</reference>
<dbReference type="Pfam" id="PF02518">
    <property type="entry name" value="HATPase_c"/>
    <property type="match status" value="1"/>
</dbReference>
<organism evidence="17 18">
    <name type="scientific">Desulfofarcimen acetoxidans (strain ATCC 49208 / DSM 771 / KCTC 5769 / VKM B-1644 / 5575)</name>
    <name type="common">Desulfotomaculum acetoxidans</name>
    <dbReference type="NCBI Taxonomy" id="485916"/>
    <lineage>
        <taxon>Bacteria</taxon>
        <taxon>Bacillati</taxon>
        <taxon>Bacillota</taxon>
        <taxon>Clostridia</taxon>
        <taxon>Eubacteriales</taxon>
        <taxon>Peptococcaceae</taxon>
        <taxon>Desulfofarcimen</taxon>
    </lineage>
</organism>
<dbReference type="EC" id="2.7.13.3" evidence="3"/>
<gene>
    <name evidence="17" type="ordered locus">Dtox_2023</name>
</gene>
<dbReference type="STRING" id="485916.Dtox_2023"/>
<name>C8VYH7_DESAS</name>
<dbReference type="InterPro" id="IPR003594">
    <property type="entry name" value="HATPase_dom"/>
</dbReference>
<dbReference type="PANTHER" id="PTHR45528:SF1">
    <property type="entry name" value="SENSOR HISTIDINE KINASE CPXA"/>
    <property type="match status" value="1"/>
</dbReference>
<evidence type="ECO:0000256" key="7">
    <source>
        <dbReference type="ARBA" id="ARBA00022692"/>
    </source>
</evidence>